<accession>N6TSN2</accession>
<organism evidence="1">
    <name type="scientific">Dendroctonus ponderosae</name>
    <name type="common">Mountain pine beetle</name>
    <dbReference type="NCBI Taxonomy" id="77166"/>
    <lineage>
        <taxon>Eukaryota</taxon>
        <taxon>Metazoa</taxon>
        <taxon>Ecdysozoa</taxon>
        <taxon>Arthropoda</taxon>
        <taxon>Hexapoda</taxon>
        <taxon>Insecta</taxon>
        <taxon>Pterygota</taxon>
        <taxon>Neoptera</taxon>
        <taxon>Endopterygota</taxon>
        <taxon>Coleoptera</taxon>
        <taxon>Polyphaga</taxon>
        <taxon>Cucujiformia</taxon>
        <taxon>Curculionidae</taxon>
        <taxon>Scolytinae</taxon>
        <taxon>Dendroctonus</taxon>
    </lineage>
</organism>
<dbReference type="EMBL" id="KB741274">
    <property type="protein sequence ID" value="ENN71346.1"/>
    <property type="molecule type" value="Genomic_DNA"/>
</dbReference>
<protein>
    <submittedName>
        <fullName evidence="1">Uncharacterized protein</fullName>
    </submittedName>
</protein>
<reference evidence="1" key="1">
    <citation type="journal article" date="2013" name="Genome Biol.">
        <title>Draft genome of the mountain pine beetle, Dendroctonus ponderosae Hopkins, a major forest pest.</title>
        <authorList>
            <person name="Keeling C.I."/>
            <person name="Yuen M.M."/>
            <person name="Liao N.Y."/>
            <person name="Docking T.R."/>
            <person name="Chan S.K."/>
            <person name="Taylor G.A."/>
            <person name="Palmquist D.L."/>
            <person name="Jackman S.D."/>
            <person name="Nguyen A."/>
            <person name="Li M."/>
            <person name="Henderson H."/>
            <person name="Janes J.K."/>
            <person name="Zhao Y."/>
            <person name="Pandoh P."/>
            <person name="Moore R."/>
            <person name="Sperling F.A."/>
            <person name="Huber D.P."/>
            <person name="Birol I."/>
            <person name="Jones S.J."/>
            <person name="Bohlmann J."/>
        </authorList>
    </citation>
    <scope>NUCLEOTIDE SEQUENCE</scope>
</reference>
<name>N6TSN2_DENPD</name>
<sequence>MHPIDFIKCRLHVNRRELRCAACYKNDESSKKMNGICFSYIAEAERPHANKGRETLKIISRKIVDDNRCSDSRHRGTRALRALHDTTLSEAPNKNLGRATSLPGIDWKDYTDIPKLFLSPFECFT</sequence>
<gene>
    <name evidence="1" type="ORF">YQE_11961</name>
</gene>
<dbReference type="HOGENOM" id="CLU_1994929_0_0_1"/>
<evidence type="ECO:0000313" key="1">
    <source>
        <dbReference type="EMBL" id="ENN71346.1"/>
    </source>
</evidence>
<feature type="non-terminal residue" evidence="1">
    <location>
        <position position="1"/>
    </location>
</feature>
<dbReference type="AlphaFoldDB" id="N6TSN2"/>
<proteinExistence type="predicted"/>